<protein>
    <recommendedName>
        <fullName evidence="1">ABC-three component systems C-terminal domain-containing protein</fullName>
    </recommendedName>
</protein>
<accession>A0A949TLH5</accession>
<dbReference type="Pfam" id="PF20283">
    <property type="entry name" value="CTD7"/>
    <property type="match status" value="1"/>
</dbReference>
<evidence type="ECO:0000313" key="3">
    <source>
        <dbReference type="Proteomes" id="UP000694308"/>
    </source>
</evidence>
<reference evidence="2" key="1">
    <citation type="submission" date="2020-12" db="EMBL/GenBank/DDBJ databases">
        <title>Clostridium thailandense sp. nov., a novel acetogenic bacterium isolated from peat land soil in Thailand.</title>
        <authorList>
            <person name="Chaikitkaew S."/>
            <person name="Birkeland N.K."/>
        </authorList>
    </citation>
    <scope>NUCLEOTIDE SEQUENCE</scope>
    <source>
        <strain evidence="2">PL3</strain>
    </source>
</reference>
<organism evidence="2 3">
    <name type="scientific">Clostridium thailandense</name>
    <dbReference type="NCBI Taxonomy" id="2794346"/>
    <lineage>
        <taxon>Bacteria</taxon>
        <taxon>Bacillati</taxon>
        <taxon>Bacillota</taxon>
        <taxon>Clostridia</taxon>
        <taxon>Eubacteriales</taxon>
        <taxon>Clostridiaceae</taxon>
        <taxon>Clostridium</taxon>
    </lineage>
</organism>
<keyword evidence="3" id="KW-1185">Reference proteome</keyword>
<dbReference type="AlphaFoldDB" id="A0A949TLH5"/>
<gene>
    <name evidence="2" type="ORF">I6U48_00920</name>
</gene>
<evidence type="ECO:0000313" key="2">
    <source>
        <dbReference type="EMBL" id="MBV7271482.1"/>
    </source>
</evidence>
<sequence length="377" mass="44261">MATNDNTLKTLGFIYQSYIALIKCLEMDKGDKVIIENLGDVSLISAKGISEQIEVKHHFGTTSISDRSDEIWNTVWNWYNNYDECKDIQKLILYTTANLSNKNTFNNWNNRKIDEKYELFKKVGEEFKGEEGSFTKIYNKIFDSNHSKSNLKSVLKRFEIKPKQETIKTILDKYEKNIFKFLGDRDRMDEFVSAIIGILMTLPIKSNCWEITYEEFDSIFKKFANRFTGTSSIPLPTEFEDYEITTVENNELTGKKFIDEINRIELSSELAEAITNYSRTYKTIIRYFDSNIVKSKDLKEYKKDLGKTLNNKRNKYRIISKKDPESVINNSQIMYYESMEMELQNIKGICNNRVFFQQGMMHIIVDDGELKWHVGDE</sequence>
<dbReference type="InterPro" id="IPR046913">
    <property type="entry name" value="ABC-3C_CTD7"/>
</dbReference>
<name>A0A949TLH5_9CLOT</name>
<dbReference type="Proteomes" id="UP000694308">
    <property type="component" value="Unassembled WGS sequence"/>
</dbReference>
<proteinExistence type="predicted"/>
<evidence type="ECO:0000259" key="1">
    <source>
        <dbReference type="Pfam" id="PF20283"/>
    </source>
</evidence>
<feature type="domain" description="ABC-three component systems C-terminal" evidence="1">
    <location>
        <begin position="258"/>
        <end position="373"/>
    </location>
</feature>
<comment type="caution">
    <text evidence="2">The sequence shown here is derived from an EMBL/GenBank/DDBJ whole genome shotgun (WGS) entry which is preliminary data.</text>
</comment>
<dbReference type="EMBL" id="JAEEGC010000004">
    <property type="protein sequence ID" value="MBV7271482.1"/>
    <property type="molecule type" value="Genomic_DNA"/>
</dbReference>
<dbReference type="RefSeq" id="WP_218318518.1">
    <property type="nucleotide sequence ID" value="NZ_JAEEGC010000004.1"/>
</dbReference>